<evidence type="ECO:0000256" key="4">
    <source>
        <dbReference type="ARBA" id="ARBA00023136"/>
    </source>
</evidence>
<feature type="transmembrane region" description="Helical" evidence="5">
    <location>
        <begin position="12"/>
        <end position="36"/>
    </location>
</feature>
<evidence type="ECO:0000313" key="7">
    <source>
        <dbReference type="Proteomes" id="UP000186922"/>
    </source>
</evidence>
<dbReference type="PANTHER" id="PTHR19282:SF456">
    <property type="entry name" value="CD63 MOLECULE"/>
    <property type="match status" value="1"/>
</dbReference>
<feature type="transmembrane region" description="Helical" evidence="5">
    <location>
        <begin position="78"/>
        <end position="103"/>
    </location>
</feature>
<evidence type="ECO:0000256" key="1">
    <source>
        <dbReference type="ARBA" id="ARBA00004141"/>
    </source>
</evidence>
<dbReference type="PRINTS" id="PR00259">
    <property type="entry name" value="TMFOUR"/>
</dbReference>
<keyword evidence="4 5" id="KW-0472">Membrane</keyword>
<feature type="transmembrane region" description="Helical" evidence="5">
    <location>
        <begin position="48"/>
        <end position="71"/>
    </location>
</feature>
<dbReference type="Proteomes" id="UP000186922">
    <property type="component" value="Unassembled WGS sequence"/>
</dbReference>
<gene>
    <name evidence="6" type="primary">RvY_10578-1</name>
    <name evidence="6" type="synonym">RvY_10578.1</name>
    <name evidence="6" type="ORF">RvY_10578</name>
</gene>
<organism evidence="6 7">
    <name type="scientific">Ramazzottius varieornatus</name>
    <name type="common">Water bear</name>
    <name type="synonym">Tardigrade</name>
    <dbReference type="NCBI Taxonomy" id="947166"/>
    <lineage>
        <taxon>Eukaryota</taxon>
        <taxon>Metazoa</taxon>
        <taxon>Ecdysozoa</taxon>
        <taxon>Tardigrada</taxon>
        <taxon>Eutardigrada</taxon>
        <taxon>Parachela</taxon>
        <taxon>Hypsibioidea</taxon>
        <taxon>Ramazzottiidae</taxon>
        <taxon>Ramazzottius</taxon>
    </lineage>
</organism>
<protein>
    <recommendedName>
        <fullName evidence="8">Tetraspanin</fullName>
    </recommendedName>
</protein>
<dbReference type="AlphaFoldDB" id="A0A1D1VFN5"/>
<accession>A0A1D1VFN5</accession>
<evidence type="ECO:0000256" key="3">
    <source>
        <dbReference type="ARBA" id="ARBA00022989"/>
    </source>
</evidence>
<sequence length="123" mass="13475">MAEHLVLKLLVYLFNCILFLCGLALVVGGSMVQIQWKDFLNSVDSKIFIAPILLIVAGVIMICIAIFGCFGTRKSLPWTLIVFAILLAIVFLLEIAGSIAAYFERSTVSSDSSVDIVFRSLSK</sequence>
<dbReference type="OrthoDB" id="10033535at2759"/>
<reference evidence="6 7" key="1">
    <citation type="journal article" date="2016" name="Nat. Commun.">
        <title>Extremotolerant tardigrade genome and improved radiotolerance of human cultured cells by tardigrade-unique protein.</title>
        <authorList>
            <person name="Hashimoto T."/>
            <person name="Horikawa D.D."/>
            <person name="Saito Y."/>
            <person name="Kuwahara H."/>
            <person name="Kozuka-Hata H."/>
            <person name="Shin-I T."/>
            <person name="Minakuchi Y."/>
            <person name="Ohishi K."/>
            <person name="Motoyama A."/>
            <person name="Aizu T."/>
            <person name="Enomoto A."/>
            <person name="Kondo K."/>
            <person name="Tanaka S."/>
            <person name="Hara Y."/>
            <person name="Koshikawa S."/>
            <person name="Sagara H."/>
            <person name="Miura T."/>
            <person name="Yokobori S."/>
            <person name="Miyagawa K."/>
            <person name="Suzuki Y."/>
            <person name="Kubo T."/>
            <person name="Oyama M."/>
            <person name="Kohara Y."/>
            <person name="Fujiyama A."/>
            <person name="Arakawa K."/>
            <person name="Katayama T."/>
            <person name="Toyoda A."/>
            <person name="Kunieda T."/>
        </authorList>
    </citation>
    <scope>NUCLEOTIDE SEQUENCE [LARGE SCALE GENOMIC DNA]</scope>
    <source>
        <strain evidence="6 7">YOKOZUNA-1</strain>
    </source>
</reference>
<comment type="subcellular location">
    <subcellularLocation>
        <location evidence="1">Membrane</location>
        <topology evidence="1">Multi-pass membrane protein</topology>
    </subcellularLocation>
</comment>
<name>A0A1D1VFN5_RAMVA</name>
<evidence type="ECO:0008006" key="8">
    <source>
        <dbReference type="Google" id="ProtNLM"/>
    </source>
</evidence>
<proteinExistence type="predicted"/>
<evidence type="ECO:0000313" key="6">
    <source>
        <dbReference type="EMBL" id="GAU99605.1"/>
    </source>
</evidence>
<dbReference type="STRING" id="947166.A0A1D1VFN5"/>
<keyword evidence="3 5" id="KW-1133">Transmembrane helix</keyword>
<dbReference type="EMBL" id="BDGG01000005">
    <property type="protein sequence ID" value="GAU99605.1"/>
    <property type="molecule type" value="Genomic_DNA"/>
</dbReference>
<dbReference type="Pfam" id="PF00335">
    <property type="entry name" value="Tetraspanin"/>
    <property type="match status" value="1"/>
</dbReference>
<dbReference type="GO" id="GO:0005886">
    <property type="term" value="C:plasma membrane"/>
    <property type="evidence" value="ECO:0007669"/>
    <property type="project" value="TreeGrafter"/>
</dbReference>
<dbReference type="PANTHER" id="PTHR19282">
    <property type="entry name" value="TETRASPANIN"/>
    <property type="match status" value="1"/>
</dbReference>
<comment type="caution">
    <text evidence="6">The sequence shown here is derived from an EMBL/GenBank/DDBJ whole genome shotgun (WGS) entry which is preliminary data.</text>
</comment>
<evidence type="ECO:0000256" key="5">
    <source>
        <dbReference type="SAM" id="Phobius"/>
    </source>
</evidence>
<evidence type="ECO:0000256" key="2">
    <source>
        <dbReference type="ARBA" id="ARBA00022692"/>
    </source>
</evidence>
<keyword evidence="2 5" id="KW-0812">Transmembrane</keyword>
<keyword evidence="7" id="KW-1185">Reference proteome</keyword>
<dbReference type="InterPro" id="IPR018499">
    <property type="entry name" value="Tetraspanin/Peripherin"/>
</dbReference>